<dbReference type="RefSeq" id="WP_143485532.1">
    <property type="nucleotide sequence ID" value="NZ_CP136958.1"/>
</dbReference>
<dbReference type="Pfam" id="PF07751">
    <property type="entry name" value="Abi_2"/>
    <property type="match status" value="1"/>
</dbReference>
<evidence type="ECO:0000313" key="2">
    <source>
        <dbReference type="Proteomes" id="UP000234560"/>
    </source>
</evidence>
<dbReference type="EMBL" id="CP136958">
    <property type="protein sequence ID" value="WOT02159.1"/>
    <property type="molecule type" value="Genomic_DNA"/>
</dbReference>
<accession>A0AAF0YRT4</accession>
<dbReference type="AlphaFoldDB" id="A0AAF0YRT4"/>
<proteinExistence type="predicted"/>
<organism evidence="1 2">
    <name type="scientific">Corynebacterium pyruviciproducens</name>
    <dbReference type="NCBI Taxonomy" id="598660"/>
    <lineage>
        <taxon>Bacteria</taxon>
        <taxon>Bacillati</taxon>
        <taxon>Actinomycetota</taxon>
        <taxon>Actinomycetes</taxon>
        <taxon>Mycobacteriales</taxon>
        <taxon>Corynebacteriaceae</taxon>
        <taxon>Corynebacterium</taxon>
    </lineage>
</organism>
<reference evidence="1" key="1">
    <citation type="submission" date="2017-12" db="EMBL/GenBank/DDBJ databases">
        <authorList>
            <person name="Thomas-White K."/>
            <person name="Wolfe A.J."/>
        </authorList>
    </citation>
    <scope>NUCLEOTIDE SEQUENCE</scope>
    <source>
        <strain evidence="1">UMB0763</strain>
    </source>
</reference>
<dbReference type="Proteomes" id="UP000234560">
    <property type="component" value="Chromosome"/>
</dbReference>
<dbReference type="KEGG" id="cpyr:CYJ47_13105"/>
<protein>
    <submittedName>
        <fullName evidence="1">Abi family protein</fullName>
    </submittedName>
</protein>
<dbReference type="InterPro" id="IPR011664">
    <property type="entry name" value="Abi_system_AbiD/AbiF-like"/>
</dbReference>
<evidence type="ECO:0000313" key="1">
    <source>
        <dbReference type="EMBL" id="WOT02159.1"/>
    </source>
</evidence>
<reference evidence="1" key="2">
    <citation type="submission" date="2023-10" db="EMBL/GenBank/DDBJ databases">
        <authorList>
            <person name="Choi B."/>
        </authorList>
    </citation>
    <scope>NUCLEOTIDE SEQUENCE</scope>
    <source>
        <strain evidence="1">UMB0763</strain>
    </source>
</reference>
<sequence length="301" mass="34653">MDANRRKEFLSIPRQVELMKARGLLCPKDGSVESFLKRNSYYRISGYFRYFQNAPAHGDESFRAGTTWQDVHQIYAQDSKLRSLLTEALQQIEVTTRTAFAHCEADIHSPYEKYLREDAYTLPPSNRRIVPTNELIISELKRSKEPFIAKFESHGINDRRFNDVPVWAAVEVMSFGTLSKAIQYRNDHNQVYEAVCSMLGTKKPFLASQLHSFTFLRNRCAHYSRLWNSVVLKPPRIQPEAKRQARDLFGNYASNSVFAVIVAMNEFLTCADLRDGFLDQCSALIGESQMYTEGILTPRRS</sequence>
<gene>
    <name evidence="1" type="ORF">CYJ47_13105</name>
</gene>
<name>A0AAF0YRT4_9CORY</name>